<feature type="domain" description="BHLH" evidence="5">
    <location>
        <begin position="197"/>
        <end position="245"/>
    </location>
</feature>
<dbReference type="AlphaFoldDB" id="K0KYK5"/>
<keyword evidence="1" id="KW-0238">DNA-binding</keyword>
<feature type="compositionally biased region" description="Low complexity" evidence="4">
    <location>
        <begin position="149"/>
        <end position="178"/>
    </location>
</feature>
<accession>K0KYK5</accession>
<evidence type="ECO:0000313" key="6">
    <source>
        <dbReference type="EMBL" id="CCH46163.1"/>
    </source>
</evidence>
<evidence type="ECO:0000256" key="1">
    <source>
        <dbReference type="ARBA" id="ARBA00023125"/>
    </source>
</evidence>
<dbReference type="InterPro" id="IPR047206">
    <property type="entry name" value="bHLHzip_scCBP1-like"/>
</dbReference>
<dbReference type="SUPFAM" id="SSF47459">
    <property type="entry name" value="HLH, helix-loop-helix DNA-binding domain"/>
    <property type="match status" value="1"/>
</dbReference>
<dbReference type="EMBL" id="CAIF01000231">
    <property type="protein sequence ID" value="CCH46163.1"/>
    <property type="molecule type" value="Genomic_DNA"/>
</dbReference>
<dbReference type="GO" id="GO:0046983">
    <property type="term" value="F:protein dimerization activity"/>
    <property type="evidence" value="ECO:0007669"/>
    <property type="project" value="InterPro"/>
</dbReference>
<dbReference type="InParanoid" id="K0KYK5"/>
<dbReference type="eggNOG" id="KOG1318">
    <property type="taxonomic scope" value="Eukaryota"/>
</dbReference>
<gene>
    <name evidence="6" type="ORF">BN7_5751</name>
</gene>
<dbReference type="GO" id="GO:0003700">
    <property type="term" value="F:DNA-binding transcription factor activity"/>
    <property type="evidence" value="ECO:0007669"/>
    <property type="project" value="InterPro"/>
</dbReference>
<organism evidence="6 7">
    <name type="scientific">Wickerhamomyces ciferrii (strain ATCC 14091 / BCRC 22168 / CBS 111 / JCM 3599 / NBRC 0793 / NRRL Y-1031 F-60-10)</name>
    <name type="common">Yeast</name>
    <name type="synonym">Pichia ciferrii</name>
    <dbReference type="NCBI Taxonomy" id="1206466"/>
    <lineage>
        <taxon>Eukaryota</taxon>
        <taxon>Fungi</taxon>
        <taxon>Dikarya</taxon>
        <taxon>Ascomycota</taxon>
        <taxon>Saccharomycotina</taxon>
        <taxon>Saccharomycetes</taxon>
        <taxon>Phaffomycetales</taxon>
        <taxon>Wickerhamomycetaceae</taxon>
        <taxon>Wickerhamomyces</taxon>
    </lineage>
</organism>
<dbReference type="PANTHER" id="PTHR47787">
    <property type="entry name" value="CENTROMERE-BINDING PROTEIN 1"/>
    <property type="match status" value="1"/>
</dbReference>
<keyword evidence="2" id="KW-0539">Nucleus</keyword>
<dbReference type="SMART" id="SM00353">
    <property type="entry name" value="HLH"/>
    <property type="match status" value="1"/>
</dbReference>
<keyword evidence="7" id="KW-1185">Reference proteome</keyword>
<sequence length="298" mass="33693">MQVNKRSGEDIDHSHVKRQAQKETSVAEAALKYDSPKNGDSNNNSNKDTSKDSSIAIDSELLSHQSTSFNENADDENDKNDNDASAQEKDDEGVNANDDNNDGDNDNSNTGNNGDERTHARLSEQLTNYNALSNDSTNQRDSNDEDNEQQQQQSSNVTQQSPPSSNTSQQSPEQSTTQILHQSSEKPLAGSDEWHRIRKDNHKEVERRRRENINSGIKELSTLLPTQDTNKSQILQRAIEYIKRLKENENNNIEKWTLEKLLTDQAIAELTASNEKLKAELERAYREVEHWKKASSSK</sequence>
<feature type="compositionally biased region" description="Basic and acidic residues" evidence="4">
    <location>
        <begin position="201"/>
        <end position="212"/>
    </location>
</feature>
<dbReference type="InterPro" id="IPR011598">
    <property type="entry name" value="bHLH_dom"/>
</dbReference>
<evidence type="ECO:0000256" key="4">
    <source>
        <dbReference type="SAM" id="MobiDB-lite"/>
    </source>
</evidence>
<dbReference type="PROSITE" id="PS50888">
    <property type="entry name" value="BHLH"/>
    <property type="match status" value="1"/>
</dbReference>
<dbReference type="Pfam" id="PF00010">
    <property type="entry name" value="HLH"/>
    <property type="match status" value="1"/>
</dbReference>
<dbReference type="STRING" id="1206466.K0KYK5"/>
<dbReference type="GO" id="GO:0003677">
    <property type="term" value="F:DNA binding"/>
    <property type="evidence" value="ECO:0007669"/>
    <property type="project" value="UniProtKB-KW"/>
</dbReference>
<evidence type="ECO:0000259" key="5">
    <source>
        <dbReference type="PROSITE" id="PS50888"/>
    </source>
</evidence>
<name>K0KYK5_WICCF</name>
<dbReference type="Proteomes" id="UP000009328">
    <property type="component" value="Unassembled WGS sequence"/>
</dbReference>
<dbReference type="HOGENOM" id="CLU_046871_2_0_1"/>
<keyword evidence="3" id="KW-0175">Coiled coil</keyword>
<proteinExistence type="predicted"/>
<feature type="coiled-coil region" evidence="3">
    <location>
        <begin position="267"/>
        <end position="294"/>
    </location>
</feature>
<feature type="compositionally biased region" description="Acidic residues" evidence="4">
    <location>
        <begin position="89"/>
        <end position="105"/>
    </location>
</feature>
<feature type="compositionally biased region" description="Low complexity" evidence="4">
    <location>
        <begin position="36"/>
        <end position="47"/>
    </location>
</feature>
<feature type="region of interest" description="Disordered" evidence="4">
    <location>
        <begin position="1"/>
        <end position="213"/>
    </location>
</feature>
<feature type="compositionally biased region" description="Basic and acidic residues" evidence="4">
    <location>
        <begin position="1"/>
        <end position="14"/>
    </location>
</feature>
<dbReference type="CDD" id="cd11398">
    <property type="entry name" value="bHLHzip_scCBP1"/>
    <property type="match status" value="1"/>
</dbReference>
<evidence type="ECO:0000256" key="3">
    <source>
        <dbReference type="SAM" id="Coils"/>
    </source>
</evidence>
<evidence type="ECO:0000313" key="7">
    <source>
        <dbReference type="Proteomes" id="UP000009328"/>
    </source>
</evidence>
<evidence type="ECO:0000256" key="2">
    <source>
        <dbReference type="ARBA" id="ARBA00023242"/>
    </source>
</evidence>
<feature type="compositionally biased region" description="Basic and acidic residues" evidence="4">
    <location>
        <begin position="79"/>
        <end position="88"/>
    </location>
</feature>
<dbReference type="InterPro" id="IPR036638">
    <property type="entry name" value="HLH_DNA-bd_sf"/>
</dbReference>
<comment type="caution">
    <text evidence="6">The sequence shown here is derived from an EMBL/GenBank/DDBJ whole genome shotgun (WGS) entry which is preliminary data.</text>
</comment>
<dbReference type="GO" id="GO:0005634">
    <property type="term" value="C:nucleus"/>
    <property type="evidence" value="ECO:0007669"/>
    <property type="project" value="TreeGrafter"/>
</dbReference>
<dbReference type="PANTHER" id="PTHR47787:SF1">
    <property type="entry name" value="CENTROMERE-BINDING PROTEIN 1"/>
    <property type="match status" value="1"/>
</dbReference>
<protein>
    <submittedName>
        <fullName evidence="6">Upstream stimulatory factor 1</fullName>
    </submittedName>
</protein>
<feature type="compositionally biased region" description="Polar residues" evidence="4">
    <location>
        <begin position="124"/>
        <end position="137"/>
    </location>
</feature>
<dbReference type="Gene3D" id="4.10.280.10">
    <property type="entry name" value="Helix-loop-helix DNA-binding domain"/>
    <property type="match status" value="1"/>
</dbReference>
<reference evidence="6 7" key="1">
    <citation type="journal article" date="2012" name="Eukaryot. Cell">
        <title>Draft genome sequence of Wickerhamomyces ciferrii NRRL Y-1031 F-60-10.</title>
        <authorList>
            <person name="Schneider J."/>
            <person name="Andrea H."/>
            <person name="Blom J."/>
            <person name="Jaenicke S."/>
            <person name="Ruckert C."/>
            <person name="Schorsch C."/>
            <person name="Szczepanowski R."/>
            <person name="Farwick M."/>
            <person name="Goesmann A."/>
            <person name="Puhler A."/>
            <person name="Schaffer S."/>
            <person name="Tauch A."/>
            <person name="Kohler T."/>
            <person name="Brinkrolf K."/>
        </authorList>
    </citation>
    <scope>NUCLEOTIDE SEQUENCE [LARGE SCALE GENOMIC DNA]</scope>
    <source>
        <strain evidence="7">ATCC 14091 / BCRC 22168 / CBS 111 / JCM 3599 / NBRC 0793 / NRRL Y-1031 F-60-10</strain>
    </source>
</reference>